<dbReference type="PIRSF" id="PIRSF003085">
    <property type="entry name" value="CMAS"/>
    <property type="match status" value="1"/>
</dbReference>
<dbReference type="CDD" id="cd02440">
    <property type="entry name" value="AdoMet_MTases"/>
    <property type="match status" value="1"/>
</dbReference>
<comment type="similarity">
    <text evidence="1">Belongs to the CFA/CMAS family.</text>
</comment>
<dbReference type="RefSeq" id="WP_124962115.1">
    <property type="nucleotide sequence ID" value="NZ_CBFHCE010000099.1"/>
</dbReference>
<keyword evidence="2 6" id="KW-0489">Methyltransferase</keyword>
<evidence type="ECO:0000256" key="2">
    <source>
        <dbReference type="ARBA" id="ARBA00022603"/>
    </source>
</evidence>
<proteinExistence type="inferred from homology"/>
<keyword evidence="3 6" id="KW-0808">Transferase</keyword>
<evidence type="ECO:0000313" key="7">
    <source>
        <dbReference type="Proteomes" id="UP000271590"/>
    </source>
</evidence>
<dbReference type="PANTHER" id="PTHR43667">
    <property type="entry name" value="CYCLOPROPANE-FATTY-ACYL-PHOSPHOLIPID SYNTHASE"/>
    <property type="match status" value="1"/>
</dbReference>
<evidence type="ECO:0000256" key="3">
    <source>
        <dbReference type="ARBA" id="ARBA00022679"/>
    </source>
</evidence>
<dbReference type="InterPro" id="IPR050723">
    <property type="entry name" value="CFA/CMAS"/>
</dbReference>
<evidence type="ECO:0000313" key="6">
    <source>
        <dbReference type="EMBL" id="RRH80212.1"/>
    </source>
</evidence>
<dbReference type="Proteomes" id="UP000271590">
    <property type="component" value="Unassembled WGS sequence"/>
</dbReference>
<evidence type="ECO:0000256" key="5">
    <source>
        <dbReference type="ARBA" id="ARBA00023098"/>
    </source>
</evidence>
<dbReference type="AlphaFoldDB" id="A0A3P3E3D8"/>
<dbReference type="GO" id="GO:0008168">
    <property type="term" value="F:methyltransferase activity"/>
    <property type="evidence" value="ECO:0007669"/>
    <property type="project" value="UniProtKB-KW"/>
</dbReference>
<comment type="caution">
    <text evidence="6">The sequence shown here is derived from an EMBL/GenBank/DDBJ whole genome shotgun (WGS) entry which is preliminary data.</text>
</comment>
<dbReference type="Gene3D" id="3.40.50.150">
    <property type="entry name" value="Vaccinia Virus protein VP39"/>
    <property type="match status" value="1"/>
</dbReference>
<reference evidence="6 7" key="1">
    <citation type="submission" date="2018-11" db="EMBL/GenBank/DDBJ databases">
        <title>The genome of Variovorax sp T529.</title>
        <authorList>
            <person name="Gao J."/>
        </authorList>
    </citation>
    <scope>NUCLEOTIDE SEQUENCE [LARGE SCALE GENOMIC DNA]</scope>
    <source>
        <strain evidence="6 7">T529</strain>
    </source>
</reference>
<evidence type="ECO:0000256" key="1">
    <source>
        <dbReference type="ARBA" id="ARBA00010815"/>
    </source>
</evidence>
<keyword evidence="4" id="KW-0949">S-adenosyl-L-methionine</keyword>
<dbReference type="Pfam" id="PF02353">
    <property type="entry name" value="CMAS"/>
    <property type="match status" value="1"/>
</dbReference>
<dbReference type="InterPro" id="IPR003333">
    <property type="entry name" value="CMAS"/>
</dbReference>
<dbReference type="InterPro" id="IPR029063">
    <property type="entry name" value="SAM-dependent_MTases_sf"/>
</dbReference>
<gene>
    <name evidence="6" type="ORF">EH244_30985</name>
</gene>
<evidence type="ECO:0000256" key="4">
    <source>
        <dbReference type="ARBA" id="ARBA00022691"/>
    </source>
</evidence>
<dbReference type="GO" id="GO:0008610">
    <property type="term" value="P:lipid biosynthetic process"/>
    <property type="evidence" value="ECO:0007669"/>
    <property type="project" value="InterPro"/>
</dbReference>
<protein>
    <submittedName>
        <fullName evidence="6">Class I SAM-dependent methyltransferase</fullName>
    </submittedName>
</protein>
<dbReference type="PANTHER" id="PTHR43667:SF1">
    <property type="entry name" value="CYCLOPROPANE-FATTY-ACYL-PHOSPHOLIPID SYNTHASE"/>
    <property type="match status" value="1"/>
</dbReference>
<accession>A0A3P3E3D8</accession>
<keyword evidence="5" id="KW-0443">Lipid metabolism</keyword>
<sequence length="290" mass="32825">MSALANPGASAQAIQFHYDIGNSFYNLWLDRSLTYSCALWDGHDTLEAAQMAKIDYHIEKSGARGQQRVLDIGCGWGATLNHLVRTAGVAQATGLTLATQQAAHIAQQEWPGVDVRVESWSDHSPTMPYDAIISVGAFEHFAKLDQSPEEKIEGYRGFFRRCHEWLPPGGCLSLQTMSYENSSREDFSPFFASQIFPESDLPRLSEIAGASEHLFEIVSLRNDRHHYARTSLEWRRRLLQRRAEAVALVGEEAVARYDKYLHLWAIGFHTGTMGLLRLQLRKLETPRRLH</sequence>
<name>A0A3P3E3D8_9BURK</name>
<dbReference type="GO" id="GO:0032259">
    <property type="term" value="P:methylation"/>
    <property type="evidence" value="ECO:0007669"/>
    <property type="project" value="UniProtKB-KW"/>
</dbReference>
<dbReference type="EMBL" id="RQXU01000041">
    <property type="protein sequence ID" value="RRH80212.1"/>
    <property type="molecule type" value="Genomic_DNA"/>
</dbReference>
<dbReference type="SUPFAM" id="SSF53335">
    <property type="entry name" value="S-adenosyl-L-methionine-dependent methyltransferases"/>
    <property type="match status" value="1"/>
</dbReference>
<organism evidence="6 7">
    <name type="scientific">Variovorax beijingensis</name>
    <dbReference type="NCBI Taxonomy" id="2496117"/>
    <lineage>
        <taxon>Bacteria</taxon>
        <taxon>Pseudomonadati</taxon>
        <taxon>Pseudomonadota</taxon>
        <taxon>Betaproteobacteria</taxon>
        <taxon>Burkholderiales</taxon>
        <taxon>Comamonadaceae</taxon>
        <taxon>Variovorax</taxon>
    </lineage>
</organism>